<evidence type="ECO:0000313" key="2">
    <source>
        <dbReference type="Proteomes" id="UP000009138"/>
    </source>
</evidence>
<dbReference type="VEuPathDB" id="FungiDB:RO3G_05549"/>
<dbReference type="RefSeq" id="XP_067516240.1">
    <property type="nucleotide sequence ID" value="XM_067660139.1"/>
</dbReference>
<organism evidence="1 2">
    <name type="scientific">Rhizopus delemar (strain RA 99-880 / ATCC MYA-4621 / FGSC 9543 / NRRL 43880)</name>
    <name type="common">Mucormycosis agent</name>
    <name type="synonym">Rhizopus arrhizus var. delemar</name>
    <dbReference type="NCBI Taxonomy" id="246409"/>
    <lineage>
        <taxon>Eukaryota</taxon>
        <taxon>Fungi</taxon>
        <taxon>Fungi incertae sedis</taxon>
        <taxon>Mucoromycota</taxon>
        <taxon>Mucoromycotina</taxon>
        <taxon>Mucoromycetes</taxon>
        <taxon>Mucorales</taxon>
        <taxon>Mucorineae</taxon>
        <taxon>Rhizopodaceae</taxon>
        <taxon>Rhizopus</taxon>
    </lineage>
</organism>
<protein>
    <submittedName>
        <fullName evidence="1">Uncharacterized protein</fullName>
    </submittedName>
</protein>
<keyword evidence="2" id="KW-1185">Reference proteome</keyword>
<reference evidence="1 2" key="1">
    <citation type="journal article" date="2009" name="PLoS Genet.">
        <title>Genomic analysis of the basal lineage fungus Rhizopus oryzae reveals a whole-genome duplication.</title>
        <authorList>
            <person name="Ma L.-J."/>
            <person name="Ibrahim A.S."/>
            <person name="Skory C."/>
            <person name="Grabherr M.G."/>
            <person name="Burger G."/>
            <person name="Butler M."/>
            <person name="Elias M."/>
            <person name="Idnurm A."/>
            <person name="Lang B.F."/>
            <person name="Sone T."/>
            <person name="Abe A."/>
            <person name="Calvo S.E."/>
            <person name="Corrochano L.M."/>
            <person name="Engels R."/>
            <person name="Fu J."/>
            <person name="Hansberg W."/>
            <person name="Kim J.-M."/>
            <person name="Kodira C.D."/>
            <person name="Koehrsen M.J."/>
            <person name="Liu B."/>
            <person name="Miranda-Saavedra D."/>
            <person name="O'Leary S."/>
            <person name="Ortiz-Castellanos L."/>
            <person name="Poulter R."/>
            <person name="Rodriguez-Romero J."/>
            <person name="Ruiz-Herrera J."/>
            <person name="Shen Y.-Q."/>
            <person name="Zeng Q."/>
            <person name="Galagan J."/>
            <person name="Birren B.W."/>
            <person name="Cuomo C.A."/>
            <person name="Wickes B.L."/>
        </authorList>
    </citation>
    <scope>NUCLEOTIDE SEQUENCE [LARGE SCALE GENOMIC DNA]</scope>
    <source>
        <strain evidence="2">RA 99-880 / ATCC MYA-4621 / FGSC 9543 / NRRL 43880</strain>
    </source>
</reference>
<evidence type="ECO:0000313" key="1">
    <source>
        <dbReference type="EMBL" id="EIE80844.1"/>
    </source>
</evidence>
<sequence length="64" mass="6994">MISPCWFLAAGPRQDNGGRKEPVELLICEPLQQLLVCESSSGAVEQQLTRDLLLQHALPGDACF</sequence>
<dbReference type="AlphaFoldDB" id="I1BXB4"/>
<dbReference type="GeneID" id="93612520"/>
<name>I1BXB4_RHIO9</name>
<proteinExistence type="predicted"/>
<accession>I1BXB4</accession>
<dbReference type="InParanoid" id="I1BXB4"/>
<gene>
    <name evidence="1" type="ORF">RO3G_05549</name>
</gene>
<dbReference type="Proteomes" id="UP000009138">
    <property type="component" value="Unassembled WGS sequence"/>
</dbReference>
<dbReference type="EMBL" id="CH476735">
    <property type="protein sequence ID" value="EIE80844.1"/>
    <property type="molecule type" value="Genomic_DNA"/>
</dbReference>